<reference evidence="1" key="1">
    <citation type="submission" date="2023-07" db="EMBL/GenBank/DDBJ databases">
        <title>Chromosome-level Genome Assembly of Striped Snakehead (Channa striata).</title>
        <authorList>
            <person name="Liu H."/>
        </authorList>
    </citation>
    <scope>NUCLEOTIDE SEQUENCE</scope>
    <source>
        <strain evidence="1">Gz</strain>
        <tissue evidence="1">Muscle</tissue>
    </source>
</reference>
<keyword evidence="2" id="KW-1185">Reference proteome</keyword>
<dbReference type="EMBL" id="JAUPFM010000002">
    <property type="protein sequence ID" value="KAK2859619.1"/>
    <property type="molecule type" value="Genomic_DNA"/>
</dbReference>
<dbReference type="Proteomes" id="UP001187415">
    <property type="component" value="Unassembled WGS sequence"/>
</dbReference>
<evidence type="ECO:0000313" key="1">
    <source>
        <dbReference type="EMBL" id="KAK2859619.1"/>
    </source>
</evidence>
<comment type="caution">
    <text evidence="1">The sequence shown here is derived from an EMBL/GenBank/DDBJ whole genome shotgun (WGS) entry which is preliminary data.</text>
</comment>
<dbReference type="AlphaFoldDB" id="A0AA88T227"/>
<name>A0AA88T227_CHASR</name>
<evidence type="ECO:0000313" key="2">
    <source>
        <dbReference type="Proteomes" id="UP001187415"/>
    </source>
</evidence>
<sequence length="76" mass="8693">MEYKSKKKRKRKAAPHPGCQWVLQTLMQSKLYCSCCHTQMTEDRGLHGKDAKVEAVSVGFGFTQWRAHTLSHSRTA</sequence>
<gene>
    <name evidence="1" type="ORF">Q5P01_004239</name>
</gene>
<protein>
    <submittedName>
        <fullName evidence="1">Uncharacterized protein</fullName>
    </submittedName>
</protein>
<organism evidence="1 2">
    <name type="scientific">Channa striata</name>
    <name type="common">Snakehead murrel</name>
    <name type="synonym">Ophicephalus striatus</name>
    <dbReference type="NCBI Taxonomy" id="64152"/>
    <lineage>
        <taxon>Eukaryota</taxon>
        <taxon>Metazoa</taxon>
        <taxon>Chordata</taxon>
        <taxon>Craniata</taxon>
        <taxon>Vertebrata</taxon>
        <taxon>Euteleostomi</taxon>
        <taxon>Actinopterygii</taxon>
        <taxon>Neopterygii</taxon>
        <taxon>Teleostei</taxon>
        <taxon>Neoteleostei</taxon>
        <taxon>Acanthomorphata</taxon>
        <taxon>Anabantaria</taxon>
        <taxon>Anabantiformes</taxon>
        <taxon>Channoidei</taxon>
        <taxon>Channidae</taxon>
        <taxon>Channa</taxon>
    </lineage>
</organism>
<accession>A0AA88T227</accession>
<proteinExistence type="predicted"/>